<accession>A0ABD5WPN7</accession>
<name>A0ABD5WPN7_9EURY</name>
<keyword evidence="3" id="KW-1185">Reference proteome</keyword>
<sequence length="77" mass="9062">MRDEEEIREQYEFLKEQLDDENMRHEGSDRCSRTTSARSGGCWKKNTYSSPNNTENFALVVLKSVMQPGTGTRFRRR</sequence>
<evidence type="ECO:0000313" key="3">
    <source>
        <dbReference type="Proteomes" id="UP001596407"/>
    </source>
</evidence>
<feature type="region of interest" description="Disordered" evidence="1">
    <location>
        <begin position="19"/>
        <end position="39"/>
    </location>
</feature>
<evidence type="ECO:0000313" key="2">
    <source>
        <dbReference type="EMBL" id="MFC7079813.1"/>
    </source>
</evidence>
<comment type="caution">
    <text evidence="2">The sequence shown here is derived from an EMBL/GenBank/DDBJ whole genome shotgun (WGS) entry which is preliminary data.</text>
</comment>
<gene>
    <name evidence="2" type="ORF">ACFQJ6_06335</name>
</gene>
<evidence type="ECO:0000256" key="1">
    <source>
        <dbReference type="SAM" id="MobiDB-lite"/>
    </source>
</evidence>
<organism evidence="2 3">
    <name type="scientific">Halorussus caseinilyticus</name>
    <dbReference type="NCBI Taxonomy" id="3034025"/>
    <lineage>
        <taxon>Archaea</taxon>
        <taxon>Methanobacteriati</taxon>
        <taxon>Methanobacteriota</taxon>
        <taxon>Stenosarchaea group</taxon>
        <taxon>Halobacteria</taxon>
        <taxon>Halobacteriales</taxon>
        <taxon>Haladaptataceae</taxon>
        <taxon>Halorussus</taxon>
    </lineage>
</organism>
<dbReference type="AlphaFoldDB" id="A0ABD5WPN7"/>
<dbReference type="Proteomes" id="UP001596407">
    <property type="component" value="Unassembled WGS sequence"/>
</dbReference>
<reference evidence="2 3" key="1">
    <citation type="journal article" date="2019" name="Int. J. Syst. Evol. Microbiol.">
        <title>The Global Catalogue of Microorganisms (GCM) 10K type strain sequencing project: providing services to taxonomists for standard genome sequencing and annotation.</title>
        <authorList>
            <consortium name="The Broad Institute Genomics Platform"/>
            <consortium name="The Broad Institute Genome Sequencing Center for Infectious Disease"/>
            <person name="Wu L."/>
            <person name="Ma J."/>
        </authorList>
    </citation>
    <scope>NUCLEOTIDE SEQUENCE [LARGE SCALE GENOMIC DNA]</scope>
    <source>
        <strain evidence="2 3">DT72</strain>
    </source>
</reference>
<proteinExistence type="predicted"/>
<dbReference type="RefSeq" id="WP_382210448.1">
    <property type="nucleotide sequence ID" value="NZ_JBHSZH010000005.1"/>
</dbReference>
<feature type="compositionally biased region" description="Basic and acidic residues" evidence="1">
    <location>
        <begin position="19"/>
        <end position="32"/>
    </location>
</feature>
<protein>
    <submittedName>
        <fullName evidence="2">Uncharacterized protein</fullName>
    </submittedName>
</protein>
<dbReference type="EMBL" id="JBHSZH010000005">
    <property type="protein sequence ID" value="MFC7079813.1"/>
    <property type="molecule type" value="Genomic_DNA"/>
</dbReference>